<dbReference type="CDD" id="cd02248">
    <property type="entry name" value="Peptidase_C1A"/>
    <property type="match status" value="1"/>
</dbReference>
<dbReference type="eggNOG" id="KOG1543">
    <property type="taxonomic scope" value="Eukaryota"/>
</dbReference>
<evidence type="ECO:0000256" key="1">
    <source>
        <dbReference type="ARBA" id="ARBA00008455"/>
    </source>
</evidence>
<dbReference type="GO" id="GO:0051603">
    <property type="term" value="P:proteolysis involved in protein catabolic process"/>
    <property type="evidence" value="ECO:0000318"/>
    <property type="project" value="GO_Central"/>
</dbReference>
<evidence type="ECO:0000313" key="5">
    <source>
        <dbReference type="EnsemblPlants" id="KQL11939"/>
    </source>
</evidence>
<name>K3Y348_SETIT</name>
<reference evidence="5" key="2">
    <citation type="submission" date="2018-08" db="UniProtKB">
        <authorList>
            <consortium name="EnsemblPlants"/>
        </authorList>
    </citation>
    <scope>IDENTIFICATION</scope>
    <source>
        <strain evidence="5">Yugu1</strain>
    </source>
</reference>
<keyword evidence="2" id="KW-1015">Disulfide bond</keyword>
<dbReference type="InterPro" id="IPR025661">
    <property type="entry name" value="Pept_asp_AS"/>
</dbReference>
<evidence type="ECO:0000259" key="4">
    <source>
        <dbReference type="SMART" id="SM00848"/>
    </source>
</evidence>
<evidence type="ECO:0000256" key="2">
    <source>
        <dbReference type="ARBA" id="ARBA00023157"/>
    </source>
</evidence>
<organism evidence="5 6">
    <name type="scientific">Setaria italica</name>
    <name type="common">Foxtail millet</name>
    <name type="synonym">Panicum italicum</name>
    <dbReference type="NCBI Taxonomy" id="4555"/>
    <lineage>
        <taxon>Eukaryota</taxon>
        <taxon>Viridiplantae</taxon>
        <taxon>Streptophyta</taxon>
        <taxon>Embryophyta</taxon>
        <taxon>Tracheophyta</taxon>
        <taxon>Spermatophyta</taxon>
        <taxon>Magnoliopsida</taxon>
        <taxon>Liliopsida</taxon>
        <taxon>Poales</taxon>
        <taxon>Poaceae</taxon>
        <taxon>PACMAD clade</taxon>
        <taxon>Panicoideae</taxon>
        <taxon>Panicodae</taxon>
        <taxon>Paniceae</taxon>
        <taxon>Cenchrinae</taxon>
        <taxon>Setaria</taxon>
    </lineage>
</organism>
<proteinExistence type="inferred from homology"/>
<dbReference type="GO" id="GO:0005764">
    <property type="term" value="C:lysosome"/>
    <property type="evidence" value="ECO:0000318"/>
    <property type="project" value="GO_Central"/>
</dbReference>
<dbReference type="InterPro" id="IPR000668">
    <property type="entry name" value="Peptidase_C1A_C"/>
</dbReference>
<accession>K3Y348</accession>
<dbReference type="GO" id="GO:0005615">
    <property type="term" value="C:extracellular space"/>
    <property type="evidence" value="ECO:0000318"/>
    <property type="project" value="GO_Central"/>
</dbReference>
<feature type="domain" description="Cathepsin propeptide inhibitor" evidence="4">
    <location>
        <begin position="49"/>
        <end position="95"/>
    </location>
</feature>
<dbReference type="InterPro" id="IPR013128">
    <property type="entry name" value="Peptidase_C1A"/>
</dbReference>
<dbReference type="AlphaFoldDB" id="K3Y348"/>
<dbReference type="GO" id="GO:0004197">
    <property type="term" value="F:cysteine-type endopeptidase activity"/>
    <property type="evidence" value="ECO:0000318"/>
    <property type="project" value="GO_Central"/>
</dbReference>
<dbReference type="Proteomes" id="UP000004995">
    <property type="component" value="Unassembled WGS sequence"/>
</dbReference>
<dbReference type="OMA" id="RIMAPHR"/>
<dbReference type="SMART" id="SM00645">
    <property type="entry name" value="Pept_C1"/>
    <property type="match status" value="1"/>
</dbReference>
<dbReference type="Gene3D" id="3.90.70.10">
    <property type="entry name" value="Cysteine proteinases"/>
    <property type="match status" value="1"/>
</dbReference>
<dbReference type="Gramene" id="KQL11939">
    <property type="protein sequence ID" value="KQL11939"/>
    <property type="gene ID" value="SETIT_008633mg"/>
</dbReference>
<dbReference type="InterPro" id="IPR039417">
    <property type="entry name" value="Peptidase_C1A_papain-like"/>
</dbReference>
<dbReference type="PANTHER" id="PTHR12411">
    <property type="entry name" value="CYSTEINE PROTEASE FAMILY C1-RELATED"/>
    <property type="match status" value="1"/>
</dbReference>
<protein>
    <recommendedName>
        <fullName evidence="7">Peptidase C1A papain C-terminal domain-containing protein</fullName>
    </recommendedName>
</protein>
<dbReference type="HOGENOM" id="CLU_012184_1_0_1"/>
<sequence>MLRATLLVHATTMAALVVAIVLATTLIATRAVHFTEDDLASEASMWALYERWCAHYNVARDVVENARVIHQFNQGDDKPYKLSLNRFGDMTDDETRSAYACSRIMAPHRSTLGSGRRCLGGFAHGAAAVTGHDDLPAAVDWSEKGHGRRPVYVTDAKDQGQDCGCCWAFAATAAVESINAIRTKNLVSLSEQQVVDCDTSNNGCNGGLATKAFDYIIKNGGIASESAYPYKGKQSSCAKVTTSPVVTIDGYEQVPSYDVIALMKAVAAQPVVVTVQADEVPFKRYGGGVFWGPCGTNLGHAMTLVGYGTTDSGENYWIVKNSWGDSWGENGFIRMKRDVTAREGLCGILMDASYPVKHA</sequence>
<comment type="similarity">
    <text evidence="1">Belongs to the peptidase C1 family.</text>
</comment>
<dbReference type="InParanoid" id="K3Y348"/>
<evidence type="ECO:0000259" key="3">
    <source>
        <dbReference type="SMART" id="SM00645"/>
    </source>
</evidence>
<dbReference type="Pfam" id="PF00112">
    <property type="entry name" value="Peptidase_C1"/>
    <property type="match status" value="1"/>
</dbReference>
<dbReference type="SMART" id="SM00848">
    <property type="entry name" value="Inhibitor_I29"/>
    <property type="match status" value="1"/>
</dbReference>
<dbReference type="SUPFAM" id="SSF54001">
    <property type="entry name" value="Cysteine proteinases"/>
    <property type="match status" value="1"/>
</dbReference>
<dbReference type="EMBL" id="AGNK02002666">
    <property type="status" value="NOT_ANNOTATED_CDS"/>
    <property type="molecule type" value="Genomic_DNA"/>
</dbReference>
<dbReference type="FunFam" id="3.90.70.10:FF:000332">
    <property type="entry name" value="Cathepsin L1"/>
    <property type="match status" value="1"/>
</dbReference>
<dbReference type="PRINTS" id="PR00705">
    <property type="entry name" value="PAPAIN"/>
</dbReference>
<dbReference type="EnsemblPlants" id="KQL11939">
    <property type="protein sequence ID" value="KQL11939"/>
    <property type="gene ID" value="SETIT_008633mg"/>
</dbReference>
<dbReference type="InterPro" id="IPR013201">
    <property type="entry name" value="Prot_inhib_I29"/>
</dbReference>
<dbReference type="PROSITE" id="PS00639">
    <property type="entry name" value="THIOL_PROTEASE_HIS"/>
    <property type="match status" value="1"/>
</dbReference>
<dbReference type="PROSITE" id="PS00640">
    <property type="entry name" value="THIOL_PROTEASE_ASN"/>
    <property type="match status" value="1"/>
</dbReference>
<evidence type="ECO:0000313" key="6">
    <source>
        <dbReference type="Proteomes" id="UP000004995"/>
    </source>
</evidence>
<dbReference type="STRING" id="4555.K3Y348"/>
<reference evidence="6" key="1">
    <citation type="journal article" date="2012" name="Nat. Biotechnol.">
        <title>Reference genome sequence of the model plant Setaria.</title>
        <authorList>
            <person name="Bennetzen J.L."/>
            <person name="Schmutz J."/>
            <person name="Wang H."/>
            <person name="Percifield R."/>
            <person name="Hawkins J."/>
            <person name="Pontaroli A.C."/>
            <person name="Estep M."/>
            <person name="Feng L."/>
            <person name="Vaughn J.N."/>
            <person name="Grimwood J."/>
            <person name="Jenkins J."/>
            <person name="Barry K."/>
            <person name="Lindquist E."/>
            <person name="Hellsten U."/>
            <person name="Deshpande S."/>
            <person name="Wang X."/>
            <person name="Wu X."/>
            <person name="Mitros T."/>
            <person name="Triplett J."/>
            <person name="Yang X."/>
            <person name="Ye C.Y."/>
            <person name="Mauro-Herrera M."/>
            <person name="Wang L."/>
            <person name="Li P."/>
            <person name="Sharma M."/>
            <person name="Sharma R."/>
            <person name="Ronald P.C."/>
            <person name="Panaud O."/>
            <person name="Kellogg E.A."/>
            <person name="Brutnell T.P."/>
            <person name="Doust A.N."/>
            <person name="Tuskan G.A."/>
            <person name="Rokhsar D."/>
            <person name="Devos K.M."/>
        </authorList>
    </citation>
    <scope>NUCLEOTIDE SEQUENCE [LARGE SCALE GENOMIC DNA]</scope>
    <source>
        <strain evidence="6">cv. Yugu1</strain>
    </source>
</reference>
<dbReference type="InterPro" id="IPR025660">
    <property type="entry name" value="Pept_his_AS"/>
</dbReference>
<feature type="domain" description="Peptidase C1A papain C-terminal" evidence="3">
    <location>
        <begin position="135"/>
        <end position="356"/>
    </location>
</feature>
<dbReference type="InterPro" id="IPR038765">
    <property type="entry name" value="Papain-like_cys_pep_sf"/>
</dbReference>
<evidence type="ECO:0008006" key="7">
    <source>
        <dbReference type="Google" id="ProtNLM"/>
    </source>
</evidence>
<keyword evidence="6" id="KW-1185">Reference proteome</keyword>